<comment type="similarity">
    <text evidence="9">Belongs to the class-I pyridoxal-phosphate-dependent aminotransferase family.</text>
</comment>
<dbReference type="SUPFAM" id="SSF53383">
    <property type="entry name" value="PLP-dependent transferases"/>
    <property type="match status" value="1"/>
</dbReference>
<evidence type="ECO:0000313" key="12">
    <source>
        <dbReference type="Proteomes" id="UP000315901"/>
    </source>
</evidence>
<evidence type="ECO:0000313" key="11">
    <source>
        <dbReference type="EMBL" id="TPE48214.1"/>
    </source>
</evidence>
<evidence type="ECO:0000256" key="2">
    <source>
        <dbReference type="ARBA" id="ARBA00007970"/>
    </source>
</evidence>
<keyword evidence="4" id="KW-0028">Amino-acid biosynthesis</keyword>
<dbReference type="GO" id="GO:0000105">
    <property type="term" value="P:L-histidine biosynthetic process"/>
    <property type="evidence" value="ECO:0007669"/>
    <property type="project" value="UniProtKB-KW"/>
</dbReference>
<keyword evidence="12" id="KW-1185">Reference proteome</keyword>
<dbReference type="Gene3D" id="3.40.640.10">
    <property type="entry name" value="Type I PLP-dependent aspartate aminotransferase-like (Major domain)"/>
    <property type="match status" value="1"/>
</dbReference>
<sequence>MASGNLRFHLTPLPHGGDLGSLLRHKGGDKAQWLDLSSACNRVPWCPPASFIEPWSGLPDLTPLKLAATAYYGAEPAVIGAGTQQLIEALPPLWRVQYGLGVVMIPAIGYREHGFAWDKWGFTIRTYENVAELLDQDWQVAVVIHPNNPTGDVVSFALQQELMECLTAHPDRLLVWDEAFIDVTPEQSLLNKDHFATLPDNLAVLRSVGKFYGLEGFRVGFLFGLPKQRAFLQSQMGPWPIASISVARVSGALLDREWQQTTRERLVEQMLAFKERVIPKFCSVFDSVEYQLTPFFCTWFLDDALQAEQVFQSLHQVKVHTRLGEGWIRVAMPTFSELETLNSRLTSLISGRYGKELA</sequence>
<name>A0A501WJA6_9GAMM</name>
<organism evidence="11 12">
    <name type="scientific">Maribrevibacterium harenarium</name>
    <dbReference type="NCBI Taxonomy" id="2589817"/>
    <lineage>
        <taxon>Bacteria</taxon>
        <taxon>Pseudomonadati</taxon>
        <taxon>Pseudomonadota</taxon>
        <taxon>Gammaproteobacteria</taxon>
        <taxon>Oceanospirillales</taxon>
        <taxon>Oceanospirillaceae</taxon>
        <taxon>Maribrevibacterium</taxon>
    </lineage>
</organism>
<dbReference type="EC" id="2.6.1.-" evidence="9"/>
<proteinExistence type="inferred from homology"/>
<comment type="caution">
    <text evidence="11">The sequence shown here is derived from an EMBL/GenBank/DDBJ whole genome shotgun (WGS) entry which is preliminary data.</text>
</comment>
<evidence type="ECO:0000259" key="10">
    <source>
        <dbReference type="Pfam" id="PF00155"/>
    </source>
</evidence>
<dbReference type="PANTHER" id="PTHR43643:SF6">
    <property type="entry name" value="HISTIDINOL-PHOSPHATE AMINOTRANSFERASE"/>
    <property type="match status" value="1"/>
</dbReference>
<evidence type="ECO:0000256" key="1">
    <source>
        <dbReference type="ARBA" id="ARBA00005011"/>
    </source>
</evidence>
<dbReference type="InterPro" id="IPR015424">
    <property type="entry name" value="PyrdxlP-dep_Trfase"/>
</dbReference>
<dbReference type="AlphaFoldDB" id="A0A501WJA6"/>
<dbReference type="OrthoDB" id="9799304at2"/>
<gene>
    <name evidence="11" type="ORF">FJM67_13430</name>
</gene>
<dbReference type="InterPro" id="IPR015421">
    <property type="entry name" value="PyrdxlP-dep_Trfase_major"/>
</dbReference>
<comment type="catalytic activity">
    <reaction evidence="8">
        <text>L-histidinol phosphate + 2-oxoglutarate = 3-(imidazol-4-yl)-2-oxopropyl phosphate + L-glutamate</text>
        <dbReference type="Rhea" id="RHEA:23744"/>
        <dbReference type="ChEBI" id="CHEBI:16810"/>
        <dbReference type="ChEBI" id="CHEBI:29985"/>
        <dbReference type="ChEBI" id="CHEBI:57766"/>
        <dbReference type="ChEBI" id="CHEBI:57980"/>
        <dbReference type="EC" id="2.6.1.9"/>
    </reaction>
</comment>
<dbReference type="Proteomes" id="UP000315901">
    <property type="component" value="Unassembled WGS sequence"/>
</dbReference>
<dbReference type="RefSeq" id="WP_140590191.1">
    <property type="nucleotide sequence ID" value="NZ_VFRR01000035.1"/>
</dbReference>
<keyword evidence="5 9" id="KW-0808">Transferase</keyword>
<dbReference type="EMBL" id="VFRR01000035">
    <property type="protein sequence ID" value="TPE48214.1"/>
    <property type="molecule type" value="Genomic_DNA"/>
</dbReference>
<keyword evidence="3 9" id="KW-0032">Aminotransferase</keyword>
<keyword evidence="7" id="KW-0368">Histidine biosynthesis</keyword>
<evidence type="ECO:0000256" key="8">
    <source>
        <dbReference type="ARBA" id="ARBA00047481"/>
    </source>
</evidence>
<dbReference type="Gene3D" id="3.90.1150.10">
    <property type="entry name" value="Aspartate Aminotransferase, domain 1"/>
    <property type="match status" value="1"/>
</dbReference>
<comment type="similarity">
    <text evidence="2">Belongs to the class-II pyridoxal-phosphate-dependent aminotransferase family. Histidinol-phosphate aminotransferase subfamily.</text>
</comment>
<evidence type="ECO:0000256" key="5">
    <source>
        <dbReference type="ARBA" id="ARBA00022679"/>
    </source>
</evidence>
<dbReference type="GO" id="GO:0004400">
    <property type="term" value="F:histidinol-phosphate transaminase activity"/>
    <property type="evidence" value="ECO:0007669"/>
    <property type="project" value="UniProtKB-EC"/>
</dbReference>
<dbReference type="InterPro" id="IPR004839">
    <property type="entry name" value="Aminotransferase_I/II_large"/>
</dbReference>
<dbReference type="GO" id="GO:0030170">
    <property type="term" value="F:pyridoxal phosphate binding"/>
    <property type="evidence" value="ECO:0007669"/>
    <property type="project" value="InterPro"/>
</dbReference>
<evidence type="ECO:0000256" key="3">
    <source>
        <dbReference type="ARBA" id="ARBA00022576"/>
    </source>
</evidence>
<evidence type="ECO:0000256" key="7">
    <source>
        <dbReference type="ARBA" id="ARBA00023102"/>
    </source>
</evidence>
<dbReference type="PROSITE" id="PS00105">
    <property type="entry name" value="AA_TRANSFER_CLASS_1"/>
    <property type="match status" value="1"/>
</dbReference>
<dbReference type="PANTHER" id="PTHR43643">
    <property type="entry name" value="HISTIDINOL-PHOSPHATE AMINOTRANSFERASE 2"/>
    <property type="match status" value="1"/>
</dbReference>
<evidence type="ECO:0000256" key="6">
    <source>
        <dbReference type="ARBA" id="ARBA00022898"/>
    </source>
</evidence>
<dbReference type="InterPro" id="IPR050106">
    <property type="entry name" value="HistidinolP_aminotransfase"/>
</dbReference>
<accession>A0A501WJA6</accession>
<dbReference type="InterPro" id="IPR015422">
    <property type="entry name" value="PyrdxlP-dep_Trfase_small"/>
</dbReference>
<evidence type="ECO:0000256" key="4">
    <source>
        <dbReference type="ARBA" id="ARBA00022605"/>
    </source>
</evidence>
<comment type="cofactor">
    <cofactor evidence="9">
        <name>pyridoxal 5'-phosphate</name>
        <dbReference type="ChEBI" id="CHEBI:597326"/>
    </cofactor>
</comment>
<dbReference type="InterPro" id="IPR004838">
    <property type="entry name" value="NHTrfase_class1_PyrdxlP-BS"/>
</dbReference>
<keyword evidence="6" id="KW-0663">Pyridoxal phosphate</keyword>
<evidence type="ECO:0000256" key="9">
    <source>
        <dbReference type="RuleBase" id="RU000481"/>
    </source>
</evidence>
<comment type="pathway">
    <text evidence="1">Amino-acid biosynthesis; L-histidine biosynthesis; L-histidine from 5-phospho-alpha-D-ribose 1-diphosphate: step 7/9.</text>
</comment>
<protein>
    <recommendedName>
        <fullName evidence="9">Aminotransferase</fullName>
        <ecNumber evidence="9">2.6.1.-</ecNumber>
    </recommendedName>
</protein>
<dbReference type="Pfam" id="PF00155">
    <property type="entry name" value="Aminotran_1_2"/>
    <property type="match status" value="1"/>
</dbReference>
<feature type="domain" description="Aminotransferase class I/classII large" evidence="10">
    <location>
        <begin position="67"/>
        <end position="339"/>
    </location>
</feature>
<reference evidence="11 12" key="1">
    <citation type="submission" date="2019-06" db="EMBL/GenBank/DDBJ databases">
        <title>A novel bacterium of genus Marinomonas, isolated from coastal sand.</title>
        <authorList>
            <person name="Huang H."/>
            <person name="Mo K."/>
            <person name="Hu Y."/>
        </authorList>
    </citation>
    <scope>NUCLEOTIDE SEQUENCE [LARGE SCALE GENOMIC DNA]</scope>
    <source>
        <strain evidence="11 12">HB171799</strain>
    </source>
</reference>